<dbReference type="AlphaFoldDB" id="A0AAJ0LET9"/>
<evidence type="ECO:0000313" key="2">
    <source>
        <dbReference type="Proteomes" id="UP000050828"/>
    </source>
</evidence>
<dbReference type="Proteomes" id="UP000050828">
    <property type="component" value="Unassembled WGS sequence"/>
</dbReference>
<dbReference type="EMBL" id="AZDL01000026">
    <property type="protein sequence ID" value="KRK92487.1"/>
    <property type="molecule type" value="Genomic_DNA"/>
</dbReference>
<evidence type="ECO:0008006" key="3">
    <source>
        <dbReference type="Google" id="ProtNLM"/>
    </source>
</evidence>
<gene>
    <name evidence="1" type="ORF">FC08_GL000758</name>
</gene>
<name>A0AAJ0LET9_LATCU</name>
<dbReference type="InterPro" id="IPR021146">
    <property type="entry name" value="Phage_gp6-like_head-tail"/>
</dbReference>
<dbReference type="Pfam" id="PF05135">
    <property type="entry name" value="Phage_connect_1"/>
    <property type="match status" value="1"/>
</dbReference>
<organism evidence="1 2">
    <name type="scientific">Latilactobacillus curvatus JCM 1096 = DSM 20019</name>
    <dbReference type="NCBI Taxonomy" id="1293592"/>
    <lineage>
        <taxon>Bacteria</taxon>
        <taxon>Bacillati</taxon>
        <taxon>Bacillota</taxon>
        <taxon>Bacilli</taxon>
        <taxon>Lactobacillales</taxon>
        <taxon>Lactobacillaceae</taxon>
        <taxon>Latilactobacillus</taxon>
    </lineage>
</organism>
<dbReference type="InterPro" id="IPR006450">
    <property type="entry name" value="Phage_HK97_gp6-like"/>
</dbReference>
<proteinExistence type="predicted"/>
<reference evidence="1 2" key="1">
    <citation type="journal article" date="2015" name="Genome Announc.">
        <title>Expanding the biotechnology potential of lactobacilli through comparative genomics of 213 strains and associated genera.</title>
        <authorList>
            <person name="Sun Z."/>
            <person name="Harris H.M."/>
            <person name="McCann A."/>
            <person name="Guo C."/>
            <person name="Argimon S."/>
            <person name="Zhang W."/>
            <person name="Yang X."/>
            <person name="Jeffery I.B."/>
            <person name="Cooney J.C."/>
            <person name="Kagawa T.F."/>
            <person name="Liu W."/>
            <person name="Song Y."/>
            <person name="Salvetti E."/>
            <person name="Wrobel A."/>
            <person name="Rasinkangas P."/>
            <person name="Parkhill J."/>
            <person name="Rea M.C."/>
            <person name="O'Sullivan O."/>
            <person name="Ritari J."/>
            <person name="Douillard F.P."/>
            <person name="Paul Ross R."/>
            <person name="Yang R."/>
            <person name="Briner A.E."/>
            <person name="Felis G.E."/>
            <person name="de Vos W.M."/>
            <person name="Barrangou R."/>
            <person name="Klaenhammer T.R."/>
            <person name="Caufield P.W."/>
            <person name="Cui Y."/>
            <person name="Zhang H."/>
            <person name="O'Toole P.W."/>
        </authorList>
    </citation>
    <scope>NUCLEOTIDE SEQUENCE [LARGE SCALE GENOMIC DNA]</scope>
    <source>
        <strain evidence="1 2">DSM 20019</strain>
    </source>
</reference>
<dbReference type="NCBIfam" id="TIGR01560">
    <property type="entry name" value="put_DNA_pack"/>
    <property type="match status" value="1"/>
</dbReference>
<dbReference type="CDD" id="cd08054">
    <property type="entry name" value="gp6"/>
    <property type="match status" value="1"/>
</dbReference>
<dbReference type="RefSeq" id="WP_054644617.1">
    <property type="nucleotide sequence ID" value="NZ_AZDL01000026.1"/>
</dbReference>
<evidence type="ECO:0000313" key="1">
    <source>
        <dbReference type="EMBL" id="KRK92487.1"/>
    </source>
</evidence>
<dbReference type="Gene3D" id="1.10.3230.30">
    <property type="entry name" value="Phage gp6-like head-tail connector protein"/>
    <property type="match status" value="1"/>
</dbReference>
<protein>
    <recommendedName>
        <fullName evidence="3">Phage gp6-like head-tail connector protein</fullName>
    </recommendedName>
</protein>
<comment type="caution">
    <text evidence="1">The sequence shown here is derived from an EMBL/GenBank/DDBJ whole genome shotgun (WGS) entry which is preliminary data.</text>
</comment>
<accession>A0AAJ0LET9</accession>
<sequence>MTTEEIKNYLRIDHTLDDNLIDNLYQSAREYVKNAIDVGVDVETFAKYKLFERAALLLTAHWYENRLASVQTGGGTTSIPYGVTPLIQQLRGQYYYDKEREANDNQSVE</sequence>
<dbReference type="GeneID" id="49610561"/>